<dbReference type="SUPFAM" id="SSF88723">
    <property type="entry name" value="PIN domain-like"/>
    <property type="match status" value="1"/>
</dbReference>
<protein>
    <submittedName>
        <fullName evidence="2">Putative nucleic acid-binding protein</fullName>
    </submittedName>
</protein>
<dbReference type="RefSeq" id="WP_009147866.1">
    <property type="nucleotide sequence ID" value="NZ_CP121471.1"/>
</dbReference>
<dbReference type="STRING" id="631362.Thi970DRAFT_01477"/>
<proteinExistence type="predicted"/>
<accession>H8Z0H9</accession>
<gene>
    <name evidence="2" type="ORF">Thi970DRAFT_01477</name>
</gene>
<organism evidence="2 3">
    <name type="scientific">Thiorhodovibrio frisius</name>
    <dbReference type="NCBI Taxonomy" id="631362"/>
    <lineage>
        <taxon>Bacteria</taxon>
        <taxon>Pseudomonadati</taxon>
        <taxon>Pseudomonadota</taxon>
        <taxon>Gammaproteobacteria</taxon>
        <taxon>Chromatiales</taxon>
        <taxon>Chromatiaceae</taxon>
        <taxon>Thiorhodovibrio</taxon>
    </lineage>
</organism>
<sequence>MLIDSNLVIYATQPRQPRLRAWLVEQATHYSVISRLETLGYQQLSDAEARSINAILDQLERVDIDDIIVEQAIGLRRLRKMSLGDALVAASCLVHQLPLATANEKDFAWIDELAVNNPLKDEL</sequence>
<evidence type="ECO:0000259" key="1">
    <source>
        <dbReference type="Pfam" id="PF01850"/>
    </source>
</evidence>
<reference evidence="3" key="1">
    <citation type="submission" date="2011-06" db="EMBL/GenBank/DDBJ databases">
        <authorList>
            <consortium name="US DOE Joint Genome Institute (JGI-PGF)"/>
            <person name="Lucas S."/>
            <person name="Han J."/>
            <person name="Lapidus A."/>
            <person name="Cheng J.-F."/>
            <person name="Goodwin L."/>
            <person name="Pitluck S."/>
            <person name="Peters L."/>
            <person name="Land M.L."/>
            <person name="Hauser L."/>
            <person name="Vogl K."/>
            <person name="Liu Z."/>
            <person name="Overmann J."/>
            <person name="Frigaard N.-U."/>
            <person name="Bryant D.A."/>
            <person name="Woyke T.J."/>
        </authorList>
    </citation>
    <scope>NUCLEOTIDE SEQUENCE [LARGE SCALE GENOMIC DNA]</scope>
    <source>
        <strain evidence="3">970</strain>
    </source>
</reference>
<evidence type="ECO:0000313" key="2">
    <source>
        <dbReference type="EMBL" id="EIC21280.1"/>
    </source>
</evidence>
<dbReference type="CDD" id="cd18738">
    <property type="entry name" value="PIN_VapC4-5_FitB-like"/>
    <property type="match status" value="1"/>
</dbReference>
<evidence type="ECO:0000313" key="3">
    <source>
        <dbReference type="Proteomes" id="UP000002964"/>
    </source>
</evidence>
<dbReference type="Gene3D" id="3.40.50.1010">
    <property type="entry name" value="5'-nuclease"/>
    <property type="match status" value="1"/>
</dbReference>
<dbReference type="InterPro" id="IPR029060">
    <property type="entry name" value="PIN-like_dom_sf"/>
</dbReference>
<dbReference type="OrthoDB" id="459334at2"/>
<keyword evidence="3" id="KW-1185">Reference proteome</keyword>
<dbReference type="Proteomes" id="UP000002964">
    <property type="component" value="Unassembled WGS sequence"/>
</dbReference>
<dbReference type="eggNOG" id="COG1487">
    <property type="taxonomic scope" value="Bacteria"/>
</dbReference>
<feature type="domain" description="PIN" evidence="1">
    <location>
        <begin position="1"/>
        <end position="111"/>
    </location>
</feature>
<name>H8Z0H9_9GAMM</name>
<dbReference type="HOGENOM" id="CLU_118482_0_0_6"/>
<dbReference type="InterPro" id="IPR002716">
    <property type="entry name" value="PIN_dom"/>
</dbReference>
<dbReference type="AlphaFoldDB" id="H8Z0H9"/>
<reference evidence="2 3" key="2">
    <citation type="submission" date="2011-11" db="EMBL/GenBank/DDBJ databases">
        <authorList>
            <consortium name="US DOE Joint Genome Institute"/>
            <person name="Lucas S."/>
            <person name="Han J."/>
            <person name="Lapidus A."/>
            <person name="Cheng J.-F."/>
            <person name="Goodwin L."/>
            <person name="Pitluck S."/>
            <person name="Peters L."/>
            <person name="Ovchinnikova G."/>
            <person name="Zhang X."/>
            <person name="Detter J.C."/>
            <person name="Han C."/>
            <person name="Tapia R."/>
            <person name="Land M."/>
            <person name="Hauser L."/>
            <person name="Kyrpides N."/>
            <person name="Ivanova N."/>
            <person name="Pagani I."/>
            <person name="Vogl K."/>
            <person name="Liu Z."/>
            <person name="Overmann J."/>
            <person name="Frigaard N.-U."/>
            <person name="Bryant D."/>
            <person name="Woyke T."/>
        </authorList>
    </citation>
    <scope>NUCLEOTIDE SEQUENCE [LARGE SCALE GENOMIC DNA]</scope>
    <source>
        <strain evidence="2 3">970</strain>
    </source>
</reference>
<dbReference type="Pfam" id="PF01850">
    <property type="entry name" value="PIN"/>
    <property type="match status" value="1"/>
</dbReference>
<dbReference type="EMBL" id="JH603169">
    <property type="protein sequence ID" value="EIC21280.1"/>
    <property type="molecule type" value="Genomic_DNA"/>
</dbReference>